<dbReference type="GO" id="GO:0008652">
    <property type="term" value="P:amino acid biosynthetic process"/>
    <property type="evidence" value="ECO:0007669"/>
    <property type="project" value="UniProtKB-KW"/>
</dbReference>
<dbReference type="GO" id="GO:0009423">
    <property type="term" value="P:chorismate biosynthetic process"/>
    <property type="evidence" value="ECO:0007669"/>
    <property type="project" value="UniProtKB-UniRule"/>
</dbReference>
<keyword evidence="11" id="KW-0460">Magnesium</keyword>
<feature type="binding site" evidence="11">
    <location>
        <position position="55"/>
    </location>
    <ligand>
        <name>substrate</name>
    </ligand>
</feature>
<comment type="subcellular location">
    <subcellularLocation>
        <location evidence="11">Cytoplasm</location>
    </subcellularLocation>
</comment>
<keyword evidence="11" id="KW-0963">Cytoplasm</keyword>
<dbReference type="InterPro" id="IPR027417">
    <property type="entry name" value="P-loop_NTPase"/>
</dbReference>
<dbReference type="PANTHER" id="PTHR21087:SF16">
    <property type="entry name" value="SHIKIMATE KINASE 1, CHLOROPLASTIC"/>
    <property type="match status" value="1"/>
</dbReference>
<dbReference type="eggNOG" id="COG0703">
    <property type="taxonomic scope" value="Bacteria"/>
</dbReference>
<dbReference type="SUPFAM" id="SSF52540">
    <property type="entry name" value="P-loop containing nucleoside triphosphate hydrolases"/>
    <property type="match status" value="1"/>
</dbReference>
<dbReference type="AlphaFoldDB" id="R7RQ80"/>
<feature type="binding site" evidence="11">
    <location>
        <position position="130"/>
    </location>
    <ligand>
        <name>substrate</name>
    </ligand>
</feature>
<dbReference type="UniPathway" id="UPA00053">
    <property type="reaction ID" value="UER00088"/>
</dbReference>
<comment type="caution">
    <text evidence="11">Lacks conserved residue(s) required for the propagation of feature annotation.</text>
</comment>
<feature type="binding site" evidence="11">
    <location>
        <begin position="10"/>
        <end position="15"/>
    </location>
    <ligand>
        <name>ATP</name>
        <dbReference type="ChEBI" id="CHEBI:30616"/>
    </ligand>
</feature>
<dbReference type="Proteomes" id="UP000014923">
    <property type="component" value="Unassembled WGS sequence"/>
</dbReference>
<dbReference type="EMBL" id="CAVN010000095">
    <property type="protein sequence ID" value="CDF58224.1"/>
    <property type="molecule type" value="Genomic_DNA"/>
</dbReference>
<dbReference type="PRINTS" id="PR01100">
    <property type="entry name" value="SHIKIMTKNASE"/>
</dbReference>
<dbReference type="CDD" id="cd00464">
    <property type="entry name" value="SK"/>
    <property type="match status" value="1"/>
</dbReference>
<dbReference type="GO" id="GO:0009073">
    <property type="term" value="P:aromatic amino acid family biosynthetic process"/>
    <property type="evidence" value="ECO:0007669"/>
    <property type="project" value="UniProtKB-KW"/>
</dbReference>
<comment type="function">
    <text evidence="11">Catalyzes the specific phosphorylation of the 3-hydroxyl group of shikimic acid using ATP as a cosubstrate.</text>
</comment>
<comment type="cofactor">
    <cofactor evidence="11">
        <name>Mg(2+)</name>
        <dbReference type="ChEBI" id="CHEBI:18420"/>
    </cofactor>
    <text evidence="11">Binds 1 Mg(2+) ion per subunit.</text>
</comment>
<dbReference type="EC" id="2.7.1.71" evidence="3 11"/>
<comment type="catalytic activity">
    <reaction evidence="10 11">
        <text>shikimate + ATP = 3-phosphoshikimate + ADP + H(+)</text>
        <dbReference type="Rhea" id="RHEA:13121"/>
        <dbReference type="ChEBI" id="CHEBI:15378"/>
        <dbReference type="ChEBI" id="CHEBI:30616"/>
        <dbReference type="ChEBI" id="CHEBI:36208"/>
        <dbReference type="ChEBI" id="CHEBI:145989"/>
        <dbReference type="ChEBI" id="CHEBI:456216"/>
        <dbReference type="EC" id="2.7.1.71"/>
    </reaction>
</comment>
<dbReference type="PROSITE" id="PS01128">
    <property type="entry name" value="SHIKIMATE_KINASE"/>
    <property type="match status" value="1"/>
</dbReference>
<keyword evidence="11" id="KW-0479">Metal-binding</keyword>
<keyword evidence="9 11" id="KW-0057">Aromatic amino acid biosynthesis</keyword>
<evidence type="ECO:0000256" key="7">
    <source>
        <dbReference type="ARBA" id="ARBA00022777"/>
    </source>
</evidence>
<comment type="subunit">
    <text evidence="11">Monomer.</text>
</comment>
<dbReference type="Gene3D" id="3.40.50.300">
    <property type="entry name" value="P-loop containing nucleotide triphosphate hydrolases"/>
    <property type="match status" value="1"/>
</dbReference>
<dbReference type="InterPro" id="IPR000623">
    <property type="entry name" value="Shikimate_kinase/TSH1"/>
</dbReference>
<organism evidence="12 13">
    <name type="scientific">Thermobrachium celere DSM 8682</name>
    <dbReference type="NCBI Taxonomy" id="941824"/>
    <lineage>
        <taxon>Bacteria</taxon>
        <taxon>Bacillati</taxon>
        <taxon>Bacillota</taxon>
        <taxon>Clostridia</taxon>
        <taxon>Eubacteriales</taxon>
        <taxon>Clostridiaceae</taxon>
        <taxon>Thermobrachium</taxon>
    </lineage>
</organism>
<proteinExistence type="inferred from homology"/>
<evidence type="ECO:0000256" key="2">
    <source>
        <dbReference type="ARBA" id="ARBA00006997"/>
    </source>
</evidence>
<evidence type="ECO:0000313" key="12">
    <source>
        <dbReference type="EMBL" id="CDF58224.1"/>
    </source>
</evidence>
<dbReference type="PANTHER" id="PTHR21087">
    <property type="entry name" value="SHIKIMATE KINASE"/>
    <property type="match status" value="1"/>
</dbReference>
<dbReference type="Pfam" id="PF01202">
    <property type="entry name" value="SKI"/>
    <property type="match status" value="1"/>
</dbReference>
<sequence>MNIVLIGMPGCGKTTIGVKLAEKLGIPFFDTDMLIEKIYNETIPEMFKKGEEYFRLKESQVVELVSNKDCCVISTGGGVILNDSNIKNLKRRGVIFFINRDLDAIIKTIDTSNRPLLKDKNKIFELYHQRIELYRKYCDYEIENISIDDTIDKIIKICKSYM</sequence>
<dbReference type="HOGENOM" id="CLU_057607_4_0_9"/>
<evidence type="ECO:0000256" key="10">
    <source>
        <dbReference type="ARBA" id="ARBA00048567"/>
    </source>
</evidence>
<evidence type="ECO:0000256" key="6">
    <source>
        <dbReference type="ARBA" id="ARBA00022741"/>
    </source>
</evidence>
<dbReference type="GO" id="GO:0005829">
    <property type="term" value="C:cytosol"/>
    <property type="evidence" value="ECO:0007669"/>
    <property type="project" value="TreeGrafter"/>
</dbReference>
<evidence type="ECO:0000256" key="5">
    <source>
        <dbReference type="ARBA" id="ARBA00022679"/>
    </source>
</evidence>
<keyword evidence="7 11" id="KW-0418">Kinase</keyword>
<dbReference type="RefSeq" id="WP_018662105.1">
    <property type="nucleotide sequence ID" value="NZ_HF952018.1"/>
</dbReference>
<feature type="binding site" evidence="11">
    <location>
        <position position="14"/>
    </location>
    <ligand>
        <name>Mg(2+)</name>
        <dbReference type="ChEBI" id="CHEBI:18420"/>
    </ligand>
</feature>
<evidence type="ECO:0000256" key="11">
    <source>
        <dbReference type="HAMAP-Rule" id="MF_00109"/>
    </source>
</evidence>
<feature type="binding site" evidence="11">
    <location>
        <position position="77"/>
    </location>
    <ligand>
        <name>substrate</name>
    </ligand>
</feature>
<gene>
    <name evidence="11" type="primary">aroK</name>
    <name evidence="12" type="ORF">TCEL_00270</name>
</gene>
<evidence type="ECO:0000256" key="8">
    <source>
        <dbReference type="ARBA" id="ARBA00022840"/>
    </source>
</evidence>
<evidence type="ECO:0000256" key="1">
    <source>
        <dbReference type="ARBA" id="ARBA00004842"/>
    </source>
</evidence>
<name>R7RQ80_9CLOT</name>
<keyword evidence="6 11" id="KW-0547">Nucleotide-binding</keyword>
<dbReference type="GO" id="GO:0005524">
    <property type="term" value="F:ATP binding"/>
    <property type="evidence" value="ECO:0007669"/>
    <property type="project" value="UniProtKB-UniRule"/>
</dbReference>
<dbReference type="InterPro" id="IPR031322">
    <property type="entry name" value="Shikimate/glucono_kinase"/>
</dbReference>
<keyword evidence="4 11" id="KW-0028">Amino-acid biosynthesis</keyword>
<reference evidence="12" key="1">
    <citation type="submission" date="2013-03" db="EMBL/GenBank/DDBJ databases">
        <title>Draft genome sequence of the hydrogen-ethanol-producing anaerobic alkalithermophilic Caloramator celere.</title>
        <authorList>
            <person name="Ciranna A."/>
            <person name="Larjo A."/>
            <person name="Kivisto A."/>
            <person name="Santala V."/>
            <person name="Roos C."/>
            <person name="Karp M."/>
        </authorList>
    </citation>
    <scope>NUCLEOTIDE SEQUENCE [LARGE SCALE GENOMIC DNA]</scope>
    <source>
        <strain evidence="12">DSM 8682</strain>
    </source>
</reference>
<evidence type="ECO:0000256" key="3">
    <source>
        <dbReference type="ARBA" id="ARBA00012154"/>
    </source>
</evidence>
<keyword evidence="5 11" id="KW-0808">Transferase</keyword>
<dbReference type="GO" id="GO:0004765">
    <property type="term" value="F:shikimate kinase activity"/>
    <property type="evidence" value="ECO:0007669"/>
    <property type="project" value="UniProtKB-UniRule"/>
</dbReference>
<evidence type="ECO:0000313" key="13">
    <source>
        <dbReference type="Proteomes" id="UP000014923"/>
    </source>
</evidence>
<protein>
    <recommendedName>
        <fullName evidence="3 11">Shikimate kinase</fullName>
        <shortName evidence="11">SK</shortName>
        <ecNumber evidence="3 11">2.7.1.71</ecNumber>
    </recommendedName>
</protein>
<comment type="caution">
    <text evidence="12">The sequence shown here is derived from an EMBL/GenBank/DDBJ whole genome shotgun (WGS) entry which is preliminary data.</text>
</comment>
<dbReference type="GO" id="GO:0000287">
    <property type="term" value="F:magnesium ion binding"/>
    <property type="evidence" value="ECO:0007669"/>
    <property type="project" value="UniProtKB-UniRule"/>
</dbReference>
<accession>R7RQ80</accession>
<dbReference type="HAMAP" id="MF_00109">
    <property type="entry name" value="Shikimate_kinase"/>
    <property type="match status" value="1"/>
</dbReference>
<comment type="similarity">
    <text evidence="2 11">Belongs to the shikimate kinase family.</text>
</comment>
<feature type="binding site" evidence="11">
    <location>
        <position position="114"/>
    </location>
    <ligand>
        <name>ATP</name>
        <dbReference type="ChEBI" id="CHEBI:30616"/>
    </ligand>
</feature>
<evidence type="ECO:0000256" key="9">
    <source>
        <dbReference type="ARBA" id="ARBA00023141"/>
    </source>
</evidence>
<keyword evidence="13" id="KW-1185">Reference proteome</keyword>
<feature type="binding site" evidence="11">
    <location>
        <position position="32"/>
    </location>
    <ligand>
        <name>substrate</name>
    </ligand>
</feature>
<evidence type="ECO:0000256" key="4">
    <source>
        <dbReference type="ARBA" id="ARBA00022605"/>
    </source>
</evidence>
<dbReference type="InterPro" id="IPR023000">
    <property type="entry name" value="Shikimate_kinase_CS"/>
</dbReference>
<keyword evidence="8 11" id="KW-0067">ATP-binding</keyword>
<comment type="pathway">
    <text evidence="1 11">Metabolic intermediate biosynthesis; chorismate biosynthesis; chorismate from D-erythrose 4-phosphate and phosphoenolpyruvate: step 5/7.</text>
</comment>